<gene>
    <name evidence="1" type="ORF">SO694_00022459</name>
</gene>
<proteinExistence type="predicted"/>
<comment type="caution">
    <text evidence="1">The sequence shown here is derived from an EMBL/GenBank/DDBJ whole genome shotgun (WGS) entry which is preliminary data.</text>
</comment>
<dbReference type="Gene3D" id="3.40.50.1000">
    <property type="entry name" value="HAD superfamily/HAD-like"/>
    <property type="match status" value="1"/>
</dbReference>
<protein>
    <submittedName>
        <fullName evidence="1">Magnesium-dependent phosphatase 1</fullName>
    </submittedName>
</protein>
<organism evidence="1 2">
    <name type="scientific">Aureococcus anophagefferens</name>
    <name type="common">Harmful bloom alga</name>
    <dbReference type="NCBI Taxonomy" id="44056"/>
    <lineage>
        <taxon>Eukaryota</taxon>
        <taxon>Sar</taxon>
        <taxon>Stramenopiles</taxon>
        <taxon>Ochrophyta</taxon>
        <taxon>Pelagophyceae</taxon>
        <taxon>Pelagomonadales</taxon>
        <taxon>Pelagomonadaceae</taxon>
        <taxon>Aureococcus</taxon>
    </lineage>
</organism>
<dbReference type="EMBL" id="JBBJCI010000231">
    <property type="protein sequence ID" value="KAK7237915.1"/>
    <property type="molecule type" value="Genomic_DNA"/>
</dbReference>
<dbReference type="InterPro" id="IPR010036">
    <property type="entry name" value="MDP_1_eu_arc"/>
</dbReference>
<sequence length="166" mass="17831">MYMMSWRGAGAPFVPKGDAMVSQAGEAVTLLGDVRAVVAELRADWPDAVVGISSRTDEPAWARELLEKFRVEDFALGDAFDARAVQISKDSKVAHFERIAAATSIPFEDMLFFDNELGNLRAVTMLGVTCAYCPEGVDDAIWREALAAFPAPAGDVVGADAYGLGR</sequence>
<keyword evidence="2" id="KW-1185">Reference proteome</keyword>
<accession>A0ABR1FTH9</accession>
<dbReference type="InterPro" id="IPR023214">
    <property type="entry name" value="HAD_sf"/>
</dbReference>
<name>A0ABR1FTH9_AURAN</name>
<dbReference type="Proteomes" id="UP001363151">
    <property type="component" value="Unassembled WGS sequence"/>
</dbReference>
<dbReference type="PANTHER" id="PTHR17901:SF14">
    <property type="entry name" value="MAGNESIUM-DEPENDENT PHOSPHATASE 1"/>
    <property type="match status" value="1"/>
</dbReference>
<reference evidence="1 2" key="1">
    <citation type="submission" date="2024-03" db="EMBL/GenBank/DDBJ databases">
        <title>Aureococcus anophagefferens CCMP1851 and Kratosvirus quantuckense: Draft genome of a second virus-susceptible host strain in the model system.</title>
        <authorList>
            <person name="Chase E."/>
            <person name="Truchon A.R."/>
            <person name="Schepens W."/>
            <person name="Wilhelm S.W."/>
        </authorList>
    </citation>
    <scope>NUCLEOTIDE SEQUENCE [LARGE SCALE GENOMIC DNA]</scope>
    <source>
        <strain evidence="1 2">CCMP1851</strain>
    </source>
</reference>
<dbReference type="PANTHER" id="PTHR17901">
    <property type="entry name" value="MAGNESIUM-DEPENDENT PHOSPHATASE 1 MDP1"/>
    <property type="match status" value="1"/>
</dbReference>
<evidence type="ECO:0000313" key="2">
    <source>
        <dbReference type="Proteomes" id="UP001363151"/>
    </source>
</evidence>
<dbReference type="InterPro" id="IPR036412">
    <property type="entry name" value="HAD-like_sf"/>
</dbReference>
<dbReference type="SUPFAM" id="SSF56784">
    <property type="entry name" value="HAD-like"/>
    <property type="match status" value="1"/>
</dbReference>
<dbReference type="Pfam" id="PF12689">
    <property type="entry name" value="Acid_PPase"/>
    <property type="match status" value="1"/>
</dbReference>
<dbReference type="NCBIfam" id="TIGR01685">
    <property type="entry name" value="MDP-1"/>
    <property type="match status" value="1"/>
</dbReference>
<evidence type="ECO:0000313" key="1">
    <source>
        <dbReference type="EMBL" id="KAK7237915.1"/>
    </source>
</evidence>